<dbReference type="PROSITE" id="PS51318">
    <property type="entry name" value="TAT"/>
    <property type="match status" value="1"/>
</dbReference>
<dbReference type="InterPro" id="IPR023753">
    <property type="entry name" value="FAD/NAD-binding_dom"/>
</dbReference>
<evidence type="ECO:0000259" key="2">
    <source>
        <dbReference type="Pfam" id="PF07992"/>
    </source>
</evidence>
<evidence type="ECO:0000313" key="4">
    <source>
        <dbReference type="EMBL" id="SCC82753.1"/>
    </source>
</evidence>
<dbReference type="OrthoDB" id="9805710at2"/>
<dbReference type="GO" id="GO:0070224">
    <property type="term" value="F:sulfide:quinone oxidoreductase activity"/>
    <property type="evidence" value="ECO:0007669"/>
    <property type="project" value="TreeGrafter"/>
</dbReference>
<evidence type="ECO:0000313" key="3">
    <source>
        <dbReference type="EMBL" id="KPQ12572.1"/>
    </source>
</evidence>
<keyword evidence="3" id="KW-0560">Oxidoreductase</keyword>
<reference evidence="3 5" key="1">
    <citation type="submission" date="2015-09" db="EMBL/GenBank/DDBJ databases">
        <title>Identification and resolution of microdiversity through metagenomic sequencing of parallel consortia.</title>
        <authorList>
            <person name="Nelson W.C."/>
            <person name="Romine M.F."/>
            <person name="Lindemann S.R."/>
        </authorList>
    </citation>
    <scope>NUCLEOTIDE SEQUENCE [LARGE SCALE GENOMIC DNA]</scope>
    <source>
        <strain evidence="3">HL-109</strain>
    </source>
</reference>
<dbReference type="PANTHER" id="PTHR10632">
    <property type="entry name" value="SULFIDE:QUINONE OXIDOREDUCTASE"/>
    <property type="match status" value="1"/>
</dbReference>
<reference evidence="4 6" key="2">
    <citation type="submission" date="2016-08" db="EMBL/GenBank/DDBJ databases">
        <authorList>
            <person name="Varghese N."/>
            <person name="Submissions Spin"/>
        </authorList>
    </citation>
    <scope>NUCLEOTIDE SEQUENCE [LARGE SCALE GENOMIC DNA]</scope>
    <source>
        <strain evidence="4 6">HL-109</strain>
    </source>
</reference>
<dbReference type="InterPro" id="IPR006311">
    <property type="entry name" value="TAT_signal"/>
</dbReference>
<dbReference type="EC" id="1.8.5.-" evidence="3"/>
<dbReference type="GO" id="GO:0071949">
    <property type="term" value="F:FAD binding"/>
    <property type="evidence" value="ECO:0007669"/>
    <property type="project" value="TreeGrafter"/>
</dbReference>
<dbReference type="GO" id="GO:0070221">
    <property type="term" value="P:sulfide oxidation, using sulfide:quinone oxidoreductase"/>
    <property type="evidence" value="ECO:0007669"/>
    <property type="project" value="TreeGrafter"/>
</dbReference>
<feature type="domain" description="FAD/NAD(P)-binding" evidence="2">
    <location>
        <begin position="56"/>
        <end position="168"/>
    </location>
</feature>
<evidence type="ECO:0000313" key="5">
    <source>
        <dbReference type="Proteomes" id="UP000050497"/>
    </source>
</evidence>
<evidence type="ECO:0000256" key="1">
    <source>
        <dbReference type="SAM" id="MobiDB-lite"/>
    </source>
</evidence>
<name>A0A0P8ABE3_9HYPH</name>
<dbReference type="EMBL" id="FMBM01000003">
    <property type="protein sequence ID" value="SCC82753.1"/>
    <property type="molecule type" value="Genomic_DNA"/>
</dbReference>
<dbReference type="Proteomes" id="UP000182800">
    <property type="component" value="Unassembled WGS sequence"/>
</dbReference>
<gene>
    <name evidence="3" type="primary">sqr</name>
    <name evidence="4" type="ORF">GA0071312_3763</name>
    <name evidence="3" type="ORF">HLUCCO17_00325</name>
</gene>
<proteinExistence type="predicted"/>
<keyword evidence="6" id="KW-1185">Reference proteome</keyword>
<dbReference type="InterPro" id="IPR015904">
    <property type="entry name" value="Sulphide_quinone_reductase"/>
</dbReference>
<dbReference type="EMBL" id="LJSX01000001">
    <property type="protein sequence ID" value="KPQ12572.1"/>
    <property type="molecule type" value="Genomic_DNA"/>
</dbReference>
<dbReference type="AlphaFoldDB" id="A0A0P8ABE3"/>
<dbReference type="Pfam" id="PF07992">
    <property type="entry name" value="Pyr_redox_2"/>
    <property type="match status" value="1"/>
</dbReference>
<dbReference type="InterPro" id="IPR036188">
    <property type="entry name" value="FAD/NAD-bd_sf"/>
</dbReference>
<sequence>MRNDRPDHNASKQTESGSVAPTRRQALLGLAAAGAASGFALNASREANAQSAAQAHVVIAGAGAGGLTAASQLSRRMPNARITIIDRQERHYFQPGYTLVGSGVWNEGQVIDSTERFLPRNVDWVRADIAEFDPDGDRVVTSTGQEIAYDYLVVATGLHLDYEAVEGMERSLIGSHGIASIYAGPAEAAASWELMEAFIENGGQGHFGRPASEMKCAGAPLKFALLTEDRLTTRGRRSGAELHYHAHNQGLFAVPPVNDKVKQIFDDRGIAARWEHVIHAIDPGSKRVTYRTPDGLTEFDYDFIHLIPPMRAPDAVVDSPLGWQDGPYAADSWLEVDMYTMQHRRYANIFGIGDINGVPKGKTAASVKWQAPVAVANLIDVIEGREMSARYNGYTSCPLVTRVGTAMLVEFDYDDNLTPSFPFIDPLTESWISWVIEEKALKPTYHAMLRGYA</sequence>
<comment type="caution">
    <text evidence="3">The sequence shown here is derived from an EMBL/GenBank/DDBJ whole genome shotgun (WGS) entry which is preliminary data.</text>
</comment>
<protein>
    <submittedName>
        <fullName evidence="3">Sulfide:quinone oxidoreductase</fullName>
        <ecNumber evidence="3">1.8.5.-</ecNumber>
    </submittedName>
</protein>
<accession>A0A0P8ABE3</accession>
<evidence type="ECO:0000313" key="6">
    <source>
        <dbReference type="Proteomes" id="UP000182800"/>
    </source>
</evidence>
<dbReference type="SUPFAM" id="SSF51905">
    <property type="entry name" value="FAD/NAD(P)-binding domain"/>
    <property type="match status" value="2"/>
</dbReference>
<dbReference type="STRING" id="1653334.GA0071312_3763"/>
<dbReference type="PANTHER" id="PTHR10632:SF2">
    <property type="entry name" value="SULFIDE:QUINONE OXIDOREDUCTASE, MITOCHONDRIAL"/>
    <property type="match status" value="1"/>
</dbReference>
<feature type="compositionally biased region" description="Basic and acidic residues" evidence="1">
    <location>
        <begin position="1"/>
        <end position="10"/>
    </location>
</feature>
<organism evidence="3 5">
    <name type="scientific">Saliniramus fredricksonii</name>
    <dbReference type="NCBI Taxonomy" id="1653334"/>
    <lineage>
        <taxon>Bacteria</taxon>
        <taxon>Pseudomonadati</taxon>
        <taxon>Pseudomonadota</taxon>
        <taxon>Alphaproteobacteria</taxon>
        <taxon>Hyphomicrobiales</taxon>
        <taxon>Salinarimonadaceae</taxon>
        <taxon>Saliniramus</taxon>
    </lineage>
</organism>
<dbReference type="Gene3D" id="3.50.50.100">
    <property type="match status" value="1"/>
</dbReference>
<dbReference type="Proteomes" id="UP000050497">
    <property type="component" value="Unassembled WGS sequence"/>
</dbReference>
<feature type="region of interest" description="Disordered" evidence="1">
    <location>
        <begin position="1"/>
        <end position="21"/>
    </location>
</feature>
<dbReference type="RefSeq" id="WP_074446528.1">
    <property type="nucleotide sequence ID" value="NZ_FMBM01000003.1"/>
</dbReference>